<dbReference type="EMBL" id="JAHXZJ010000747">
    <property type="protein sequence ID" value="KAH0558318.1"/>
    <property type="molecule type" value="Genomic_DNA"/>
</dbReference>
<evidence type="ECO:0000313" key="2">
    <source>
        <dbReference type="EMBL" id="KAH0558318.1"/>
    </source>
</evidence>
<protein>
    <submittedName>
        <fullName evidence="2">Uncharacterized protein</fullName>
    </submittedName>
</protein>
<sequence>MIRKIIVFIVLITLNLVECKKGNTKQFPLSKETNPPNFIRLVVMRLIYGLATSMGLEDRLEDVFGGIFVPPGADDYGDYGGFGDYTSDLI</sequence>
<dbReference type="Proteomes" id="UP000826195">
    <property type="component" value="Unassembled WGS sequence"/>
</dbReference>
<feature type="chain" id="PRO_5043787312" evidence="1">
    <location>
        <begin position="20"/>
        <end position="90"/>
    </location>
</feature>
<keyword evidence="1" id="KW-0732">Signal</keyword>
<evidence type="ECO:0000256" key="1">
    <source>
        <dbReference type="SAM" id="SignalP"/>
    </source>
</evidence>
<reference evidence="2 3" key="1">
    <citation type="journal article" date="2021" name="J. Hered.">
        <title>A chromosome-level genome assembly of the parasitoid wasp, Cotesia glomerata (Hymenoptera: Braconidae).</title>
        <authorList>
            <person name="Pinto B.J."/>
            <person name="Weis J.J."/>
            <person name="Gamble T."/>
            <person name="Ode P.J."/>
            <person name="Paul R."/>
            <person name="Zaspel J.M."/>
        </authorList>
    </citation>
    <scope>NUCLEOTIDE SEQUENCE [LARGE SCALE GENOMIC DNA]</scope>
    <source>
        <strain evidence="2">CgM1</strain>
    </source>
</reference>
<gene>
    <name evidence="2" type="ORF">KQX54_015602</name>
</gene>
<comment type="caution">
    <text evidence="2">The sequence shown here is derived from an EMBL/GenBank/DDBJ whole genome shotgun (WGS) entry which is preliminary data.</text>
</comment>
<dbReference type="AlphaFoldDB" id="A0AAV7IW80"/>
<accession>A0AAV7IW80</accession>
<name>A0AAV7IW80_COTGL</name>
<feature type="signal peptide" evidence="1">
    <location>
        <begin position="1"/>
        <end position="19"/>
    </location>
</feature>
<keyword evidence="3" id="KW-1185">Reference proteome</keyword>
<proteinExistence type="predicted"/>
<evidence type="ECO:0000313" key="3">
    <source>
        <dbReference type="Proteomes" id="UP000826195"/>
    </source>
</evidence>
<organism evidence="2 3">
    <name type="scientific">Cotesia glomerata</name>
    <name type="common">Lepidopteran parasitic wasp</name>
    <name type="synonym">Apanteles glomeratus</name>
    <dbReference type="NCBI Taxonomy" id="32391"/>
    <lineage>
        <taxon>Eukaryota</taxon>
        <taxon>Metazoa</taxon>
        <taxon>Ecdysozoa</taxon>
        <taxon>Arthropoda</taxon>
        <taxon>Hexapoda</taxon>
        <taxon>Insecta</taxon>
        <taxon>Pterygota</taxon>
        <taxon>Neoptera</taxon>
        <taxon>Endopterygota</taxon>
        <taxon>Hymenoptera</taxon>
        <taxon>Apocrita</taxon>
        <taxon>Ichneumonoidea</taxon>
        <taxon>Braconidae</taxon>
        <taxon>Microgastrinae</taxon>
        <taxon>Cotesia</taxon>
    </lineage>
</organism>